<evidence type="ECO:0000313" key="1">
    <source>
        <dbReference type="EMBL" id="AYV86043.1"/>
    </source>
</evidence>
<evidence type="ECO:0008006" key="2">
    <source>
        <dbReference type="Google" id="ProtNLM"/>
    </source>
</evidence>
<dbReference type="SUPFAM" id="SSF56112">
    <property type="entry name" value="Protein kinase-like (PK-like)"/>
    <property type="match status" value="1"/>
</dbReference>
<proteinExistence type="predicted"/>
<organism evidence="1">
    <name type="scientific">Solivirus sp</name>
    <dbReference type="NCBI Taxonomy" id="2487772"/>
    <lineage>
        <taxon>Viruses</taxon>
        <taxon>Pithoviruses</taxon>
    </lineage>
</organism>
<name>A0A3G5AJH4_9VIRU</name>
<gene>
    <name evidence="1" type="ORF">Solivirus4_4</name>
</gene>
<protein>
    <recommendedName>
        <fullName evidence="2">Protein kinase domain-containing protein</fullName>
    </recommendedName>
</protein>
<dbReference type="EMBL" id="MK072492">
    <property type="protein sequence ID" value="AYV86043.1"/>
    <property type="molecule type" value="Genomic_DNA"/>
</dbReference>
<reference evidence="1" key="1">
    <citation type="submission" date="2018-10" db="EMBL/GenBank/DDBJ databases">
        <title>Hidden diversity of soil giant viruses.</title>
        <authorList>
            <person name="Schulz F."/>
            <person name="Alteio L."/>
            <person name="Goudeau D."/>
            <person name="Ryan E.M."/>
            <person name="Malmstrom R.R."/>
            <person name="Blanchard J."/>
            <person name="Woyke T."/>
        </authorList>
    </citation>
    <scope>NUCLEOTIDE SEQUENCE</scope>
    <source>
        <strain evidence="1">SOV1</strain>
    </source>
</reference>
<dbReference type="InterPro" id="IPR011009">
    <property type="entry name" value="Kinase-like_dom_sf"/>
</dbReference>
<accession>A0A3G5AJH4</accession>
<sequence>MEEYSKRLRDLGYDPSTLKEYDVEDILYSEEHPFDDLVDKEDRSIHGDPEIGRISRECLLKNGLIPIKRLSCGVAGCAYHVCQNLKDSLKRCNLVIKVGRIDDQEIETTKLAGEFGIGPKYYGSFSCPNISSESVGIKPEIKVMILERLDGLGDVYINERVLEPLKELIEKTYRYGLLHLDIHYANIMTINDNDDNILEFRLIDFASAKFDIKEREDILQLWIEYLTNFTDVAESVIDDLDLFLNELPNRIRN</sequence>